<comment type="similarity">
    <text evidence="2">Belongs to the bacterial flagellin family.</text>
</comment>
<organism evidence="5 6">
    <name type="scientific">Ferrovibrio xuzhouensis</name>
    <dbReference type="NCBI Taxonomy" id="1576914"/>
    <lineage>
        <taxon>Bacteria</taxon>
        <taxon>Pseudomonadati</taxon>
        <taxon>Pseudomonadota</taxon>
        <taxon>Alphaproteobacteria</taxon>
        <taxon>Rhodospirillales</taxon>
        <taxon>Rhodospirillaceae</taxon>
        <taxon>Ferrovibrio</taxon>
    </lineage>
</organism>
<dbReference type="RefSeq" id="WP_379720895.1">
    <property type="nucleotide sequence ID" value="NZ_JBHRYJ010000001.1"/>
</dbReference>
<evidence type="ECO:0000313" key="6">
    <source>
        <dbReference type="Proteomes" id="UP001595711"/>
    </source>
</evidence>
<feature type="domain" description="Flagellin C-terminal" evidence="4">
    <location>
        <begin position="268"/>
        <end position="346"/>
    </location>
</feature>
<dbReference type="SUPFAM" id="SSF64518">
    <property type="entry name" value="Phase 1 flagellin"/>
    <property type="match status" value="1"/>
</dbReference>
<evidence type="ECO:0000256" key="1">
    <source>
        <dbReference type="ARBA" id="ARBA00004365"/>
    </source>
</evidence>
<comment type="subcellular location">
    <subcellularLocation>
        <location evidence="1">Bacterial flagellum</location>
    </subcellularLocation>
</comment>
<sequence length="347" mass="37504">MVSVTGSSQLAQQLLFTRNISLLTQQLNKQNEQLGSGRYAGGLIGVSQRALELGDLKSQLGTVDNYVKGVQTAQNRVALYATTIEKIIDIATDAQDMMIKNRDPFFAQTAAPRVQVETLLDQVGSLMQVKDGARYLFGGTDYTVNPINGQLSQLPTAYAANLVPGAAGYPVPFAAAATAGAYPPAPYAAATDFLLSNTGTLANTYNYQGVQLYSDDTEQVSYGVSAAEGGFQELVDALMRFRDATADVTTNPSNYQVRVDDARTQLLTAINDLKTVASRNGYVQQQLKEVQDRHAHSQDVLKTRIGSIENVDQAAVSVTIKNLQSSLEASYVITRDTLQLSLVNYLK</sequence>
<dbReference type="Pfam" id="PF00700">
    <property type="entry name" value="Flagellin_C"/>
    <property type="match status" value="1"/>
</dbReference>
<dbReference type="PANTHER" id="PTHR42792:SF1">
    <property type="entry name" value="FLAGELLAR HOOK-ASSOCIATED PROTEIN 3"/>
    <property type="match status" value="1"/>
</dbReference>
<evidence type="ECO:0000256" key="2">
    <source>
        <dbReference type="ARBA" id="ARBA00005709"/>
    </source>
</evidence>
<gene>
    <name evidence="5" type="ORF">ACFOOQ_01810</name>
</gene>
<name>A0ABV7V9X6_9PROT</name>
<dbReference type="InterPro" id="IPR046358">
    <property type="entry name" value="Flagellin_C"/>
</dbReference>
<dbReference type="PANTHER" id="PTHR42792">
    <property type="entry name" value="FLAGELLIN"/>
    <property type="match status" value="1"/>
</dbReference>
<dbReference type="Gene3D" id="1.20.1330.10">
    <property type="entry name" value="f41 fragment of flagellin, N-terminal domain"/>
    <property type="match status" value="1"/>
</dbReference>
<keyword evidence="5" id="KW-0966">Cell projection</keyword>
<dbReference type="InterPro" id="IPR001492">
    <property type="entry name" value="Flagellin"/>
</dbReference>
<keyword evidence="6" id="KW-1185">Reference proteome</keyword>
<dbReference type="EMBL" id="JBHRYJ010000001">
    <property type="protein sequence ID" value="MFC3674259.1"/>
    <property type="molecule type" value="Genomic_DNA"/>
</dbReference>
<keyword evidence="5" id="KW-0969">Cilium</keyword>
<evidence type="ECO:0000313" key="5">
    <source>
        <dbReference type="EMBL" id="MFC3674259.1"/>
    </source>
</evidence>
<keyword evidence="5" id="KW-0282">Flagellum</keyword>
<evidence type="ECO:0000256" key="3">
    <source>
        <dbReference type="ARBA" id="ARBA00023143"/>
    </source>
</evidence>
<protein>
    <submittedName>
        <fullName evidence="5">Flagellin</fullName>
    </submittedName>
</protein>
<comment type="caution">
    <text evidence="5">The sequence shown here is derived from an EMBL/GenBank/DDBJ whole genome shotgun (WGS) entry which is preliminary data.</text>
</comment>
<keyword evidence="3" id="KW-0975">Bacterial flagellum</keyword>
<evidence type="ECO:0000259" key="4">
    <source>
        <dbReference type="Pfam" id="PF00700"/>
    </source>
</evidence>
<proteinExistence type="inferred from homology"/>
<accession>A0ABV7V9X6</accession>
<reference evidence="6" key="1">
    <citation type="journal article" date="2019" name="Int. J. Syst. Evol. Microbiol.">
        <title>The Global Catalogue of Microorganisms (GCM) 10K type strain sequencing project: providing services to taxonomists for standard genome sequencing and annotation.</title>
        <authorList>
            <consortium name="The Broad Institute Genomics Platform"/>
            <consortium name="The Broad Institute Genome Sequencing Center for Infectious Disease"/>
            <person name="Wu L."/>
            <person name="Ma J."/>
        </authorList>
    </citation>
    <scope>NUCLEOTIDE SEQUENCE [LARGE SCALE GENOMIC DNA]</scope>
    <source>
        <strain evidence="6">KCTC 42182</strain>
    </source>
</reference>
<dbReference type="Proteomes" id="UP001595711">
    <property type="component" value="Unassembled WGS sequence"/>
</dbReference>